<dbReference type="PATRIC" id="fig|1123501.6.peg.2553"/>
<organism evidence="2 3">
    <name type="scientific">Wenxinia marina DSM 24838</name>
    <dbReference type="NCBI Taxonomy" id="1123501"/>
    <lineage>
        <taxon>Bacteria</taxon>
        <taxon>Pseudomonadati</taxon>
        <taxon>Pseudomonadota</taxon>
        <taxon>Alphaproteobacteria</taxon>
        <taxon>Rhodobacterales</taxon>
        <taxon>Roseobacteraceae</taxon>
        <taxon>Wenxinia</taxon>
    </lineage>
</organism>
<feature type="transmembrane region" description="Helical" evidence="1">
    <location>
        <begin position="35"/>
        <end position="53"/>
    </location>
</feature>
<protein>
    <submittedName>
        <fullName evidence="2">Uncharacterized protein</fullName>
    </submittedName>
</protein>
<reference evidence="2 3" key="1">
    <citation type="submission" date="2013-01" db="EMBL/GenBank/DDBJ databases">
        <authorList>
            <person name="Fiebig A."/>
            <person name="Goeker M."/>
            <person name="Klenk H.-P.P."/>
        </authorList>
    </citation>
    <scope>NUCLEOTIDE SEQUENCE [LARGE SCALE GENOMIC DNA]</scope>
    <source>
        <strain evidence="2 3">DSM 24838</strain>
    </source>
</reference>
<gene>
    <name evidence="2" type="ORF">Wenmar_02440</name>
</gene>
<dbReference type="AlphaFoldDB" id="A0A0D0NK83"/>
<keyword evidence="1" id="KW-0812">Transmembrane</keyword>
<feature type="transmembrane region" description="Helical" evidence="1">
    <location>
        <begin position="65"/>
        <end position="92"/>
    </location>
</feature>
<dbReference type="eggNOG" id="ENOG5033MN5">
    <property type="taxonomic scope" value="Bacteria"/>
</dbReference>
<evidence type="ECO:0000313" key="3">
    <source>
        <dbReference type="Proteomes" id="UP000035100"/>
    </source>
</evidence>
<name>A0A0D0NK83_9RHOB</name>
<dbReference type="EMBL" id="AONG01000012">
    <property type="protein sequence ID" value="KIQ68715.1"/>
    <property type="molecule type" value="Genomic_DNA"/>
</dbReference>
<keyword evidence="3" id="KW-1185">Reference proteome</keyword>
<evidence type="ECO:0000256" key="1">
    <source>
        <dbReference type="SAM" id="Phobius"/>
    </source>
</evidence>
<feature type="transmembrane region" description="Helical" evidence="1">
    <location>
        <begin position="12"/>
        <end position="29"/>
    </location>
</feature>
<accession>A0A0D0NK83</accession>
<dbReference type="OrthoDB" id="7863342at2"/>
<dbReference type="RefSeq" id="WP_018301351.1">
    <property type="nucleotide sequence ID" value="NZ_KB902277.1"/>
</dbReference>
<comment type="caution">
    <text evidence="2">The sequence shown here is derived from an EMBL/GenBank/DDBJ whole genome shotgun (WGS) entry which is preliminary data.</text>
</comment>
<dbReference type="Proteomes" id="UP000035100">
    <property type="component" value="Unassembled WGS sequence"/>
</dbReference>
<sequence>MTGPITLSRQGRRLALVAVAVALAVLLRLGPTVWAIYLAAVAYVAAVLVLRFAPRARRGLDAAAVGLALPAAFPVAGDVYAGLSLIVGVTFWHAVHGSLSWRGPLRVSVTSTTSFRAELPLHAAWERLVPGAGHPDDFWTGTMLDYDTDPDDPMTLYTRFATPDGLFSEATVTVLGAEPPGEVRYRLETDARPSEEETTHVLRLTAAGPFETRVGCEVTHEALTLGAALELWLDDAVGLDLGRVATPLSRRSRWRLTRMSAEPVPAPRRAERMPVQVREIGLPPQATPIDRRHSAPAAAGQRVMNTRLQDLPDPDDFEEPLDIMAVMERLQAN</sequence>
<keyword evidence="1" id="KW-1133">Transmembrane helix</keyword>
<keyword evidence="1" id="KW-0472">Membrane</keyword>
<evidence type="ECO:0000313" key="2">
    <source>
        <dbReference type="EMBL" id="KIQ68715.1"/>
    </source>
</evidence>
<proteinExistence type="predicted"/>